<dbReference type="HOGENOM" id="CLU_877410_0_0_1"/>
<name>G0WGP6_NAUDC</name>
<keyword evidence="1" id="KW-0863">Zinc-finger</keyword>
<dbReference type="AlphaFoldDB" id="G0WGP6"/>
<dbReference type="PROSITE" id="PS50158">
    <property type="entry name" value="ZF_CCHC"/>
    <property type="match status" value="1"/>
</dbReference>
<evidence type="ECO:0000313" key="4">
    <source>
        <dbReference type="Proteomes" id="UP000000689"/>
    </source>
</evidence>
<organism evidence="3 4">
    <name type="scientific">Naumovozyma dairenensis (strain ATCC 10597 / BCRC 20456 / CBS 421 / NBRC 0211 / NRRL Y-12639)</name>
    <name type="common">Saccharomyces dairenensis</name>
    <dbReference type="NCBI Taxonomy" id="1071378"/>
    <lineage>
        <taxon>Eukaryota</taxon>
        <taxon>Fungi</taxon>
        <taxon>Dikarya</taxon>
        <taxon>Ascomycota</taxon>
        <taxon>Saccharomycotina</taxon>
        <taxon>Saccharomycetes</taxon>
        <taxon>Saccharomycetales</taxon>
        <taxon>Saccharomycetaceae</taxon>
        <taxon>Naumovozyma</taxon>
    </lineage>
</organism>
<dbReference type="RefSeq" id="XP_003672217.1">
    <property type="nucleotide sequence ID" value="XM_003672169.1"/>
</dbReference>
<dbReference type="GO" id="GO:0003676">
    <property type="term" value="F:nucleic acid binding"/>
    <property type="evidence" value="ECO:0007669"/>
    <property type="project" value="InterPro"/>
</dbReference>
<evidence type="ECO:0000259" key="2">
    <source>
        <dbReference type="PROSITE" id="PS50158"/>
    </source>
</evidence>
<evidence type="ECO:0000256" key="1">
    <source>
        <dbReference type="PROSITE-ProRule" id="PRU00047"/>
    </source>
</evidence>
<dbReference type="InterPro" id="IPR001878">
    <property type="entry name" value="Znf_CCHC"/>
</dbReference>
<reference evidence="3 4" key="1">
    <citation type="journal article" date="2011" name="Proc. Natl. Acad. Sci. U.S.A.">
        <title>Evolutionary erosion of yeast sex chromosomes by mating-type switching accidents.</title>
        <authorList>
            <person name="Gordon J.L."/>
            <person name="Armisen D."/>
            <person name="Proux-Wera E."/>
            <person name="Oheigeartaigh S.S."/>
            <person name="Byrne K.P."/>
            <person name="Wolfe K.H."/>
        </authorList>
    </citation>
    <scope>NUCLEOTIDE SEQUENCE [LARGE SCALE GENOMIC DNA]</scope>
    <source>
        <strain evidence="4">ATCC 10597 / BCRC 20456 / CBS 421 / NBRC 0211 / NRRL Y-12639</strain>
    </source>
</reference>
<dbReference type="KEGG" id="ndi:NDAI_0J00820"/>
<gene>
    <name evidence="3" type="primary">NDAI0J00820</name>
    <name evidence="3" type="ordered locus">NDAI_0J00820</name>
</gene>
<proteinExistence type="predicted"/>
<keyword evidence="1" id="KW-0862">Zinc</keyword>
<protein>
    <recommendedName>
        <fullName evidence="2">CCHC-type domain-containing protein</fullName>
    </recommendedName>
</protein>
<evidence type="ECO:0000313" key="3">
    <source>
        <dbReference type="EMBL" id="CCD26974.1"/>
    </source>
</evidence>
<keyword evidence="1" id="KW-0479">Metal-binding</keyword>
<dbReference type="EMBL" id="HE580276">
    <property type="protein sequence ID" value="CCD26974.1"/>
    <property type="molecule type" value="Genomic_DNA"/>
</dbReference>
<accession>G0WGP6</accession>
<dbReference type="GO" id="GO:0008270">
    <property type="term" value="F:zinc ion binding"/>
    <property type="evidence" value="ECO:0007669"/>
    <property type="project" value="UniProtKB-KW"/>
</dbReference>
<keyword evidence="4" id="KW-1185">Reference proteome</keyword>
<dbReference type="Pfam" id="PF19259">
    <property type="entry name" value="Ty3_capsid"/>
    <property type="match status" value="1"/>
</dbReference>
<dbReference type="Proteomes" id="UP000000689">
    <property type="component" value="Chromosome 10"/>
</dbReference>
<dbReference type="OMA" id="GHENSNC"/>
<dbReference type="GeneID" id="11494154"/>
<dbReference type="InterPro" id="IPR045358">
    <property type="entry name" value="Ty3_capsid"/>
</dbReference>
<sequence length="317" mass="35539">MNNIDKPVEELADPTDLAQVVTTPNEDVDMLGPSVQANEPSASKGLSALTVAAFLNNSQIPQAEKDIFITMLQAKGSSRKSTNGVPKQKTIADIRESLKSLDSVDGEAENKVNMDTWAKRIRQKVGKVQLQGQDAVDLLGDLLKGPTSNWFADKIGNVPNYEDNDFDFFVDMIVDKYRSKDHPIDKMERIKNHRIQTPEDVFKFEQYVSALGEGFFTDDAVKYLFISCLPGDLKLYAKLNVPSSADAAYSWTLPHLKTRKVEKRPRPESSYQVKKKTKFNKINKRCSHCGKLGHENSNCWTLHSKSAQNRSSDKGNQ</sequence>
<feature type="domain" description="CCHC-type" evidence="2">
    <location>
        <begin position="285"/>
        <end position="299"/>
    </location>
</feature>